<dbReference type="PANTHER" id="PTHR10314">
    <property type="entry name" value="CYSTATHIONINE BETA-SYNTHASE"/>
    <property type="match status" value="1"/>
</dbReference>
<feature type="transmembrane region" description="Helical" evidence="1">
    <location>
        <begin position="22"/>
        <end position="46"/>
    </location>
</feature>
<evidence type="ECO:0000313" key="3">
    <source>
        <dbReference type="Proteomes" id="UP000271889"/>
    </source>
</evidence>
<sequence length="162" mass="18219">MVKVNSKSTVYDSTSGNTGASEAYMCTLVGLPFIAVVSAFIFDFVVEVSLRNFHAKDQADKNNGFFLNQFGNAEYAEEFHESESTTQRGNYSHESSNVFHEILVQLQEDEKQEKKIPDLFVHSAGTGGTISSVGRYVKRYNLPTRIVLSDSEYSLFHDYVIH</sequence>
<keyword evidence="3" id="KW-1185">Reference proteome</keyword>
<dbReference type="OrthoDB" id="5870752at2759"/>
<gene>
    <name evidence="2" type="ORF">CGOC_LOCUS6177</name>
</gene>
<dbReference type="SUPFAM" id="SSF53686">
    <property type="entry name" value="Tryptophan synthase beta subunit-like PLP-dependent enzymes"/>
    <property type="match status" value="1"/>
</dbReference>
<keyword evidence="1" id="KW-0812">Transmembrane</keyword>
<dbReference type="EMBL" id="UYRV01019677">
    <property type="protein sequence ID" value="VDK66388.1"/>
    <property type="molecule type" value="Genomic_DNA"/>
</dbReference>
<dbReference type="Proteomes" id="UP000271889">
    <property type="component" value="Unassembled WGS sequence"/>
</dbReference>
<keyword evidence="1" id="KW-1133">Transmembrane helix</keyword>
<keyword evidence="1" id="KW-0472">Membrane</keyword>
<accession>A0A3P6TK51</accession>
<evidence type="ECO:0000313" key="2">
    <source>
        <dbReference type="EMBL" id="VDK66388.1"/>
    </source>
</evidence>
<dbReference type="Gene3D" id="3.40.50.1100">
    <property type="match status" value="2"/>
</dbReference>
<dbReference type="InterPro" id="IPR036052">
    <property type="entry name" value="TrpB-like_PALP_sf"/>
</dbReference>
<evidence type="ECO:0000256" key="1">
    <source>
        <dbReference type="SAM" id="Phobius"/>
    </source>
</evidence>
<feature type="non-terminal residue" evidence="2">
    <location>
        <position position="162"/>
    </location>
</feature>
<dbReference type="InterPro" id="IPR050214">
    <property type="entry name" value="Cys_Synth/Cystath_Beta-Synth"/>
</dbReference>
<dbReference type="GO" id="GO:0019344">
    <property type="term" value="P:cysteine biosynthetic process"/>
    <property type="evidence" value="ECO:0007669"/>
    <property type="project" value="UniProtKB-ARBA"/>
</dbReference>
<evidence type="ECO:0008006" key="4">
    <source>
        <dbReference type="Google" id="ProtNLM"/>
    </source>
</evidence>
<organism evidence="2 3">
    <name type="scientific">Cylicostephanus goldi</name>
    <name type="common">Nematode worm</name>
    <dbReference type="NCBI Taxonomy" id="71465"/>
    <lineage>
        <taxon>Eukaryota</taxon>
        <taxon>Metazoa</taxon>
        <taxon>Ecdysozoa</taxon>
        <taxon>Nematoda</taxon>
        <taxon>Chromadorea</taxon>
        <taxon>Rhabditida</taxon>
        <taxon>Rhabditina</taxon>
        <taxon>Rhabditomorpha</taxon>
        <taxon>Strongyloidea</taxon>
        <taxon>Strongylidae</taxon>
        <taxon>Cylicostephanus</taxon>
    </lineage>
</organism>
<dbReference type="AlphaFoldDB" id="A0A3P6TK51"/>
<proteinExistence type="predicted"/>
<protein>
    <recommendedName>
        <fullName evidence="4">Tryptophan synthase beta chain-like PALP domain-containing protein</fullName>
    </recommendedName>
</protein>
<reference evidence="2 3" key="1">
    <citation type="submission" date="2018-11" db="EMBL/GenBank/DDBJ databases">
        <authorList>
            <consortium name="Pathogen Informatics"/>
        </authorList>
    </citation>
    <scope>NUCLEOTIDE SEQUENCE [LARGE SCALE GENOMIC DNA]</scope>
</reference>
<name>A0A3P6TK51_CYLGO</name>